<evidence type="ECO:0000256" key="3">
    <source>
        <dbReference type="ARBA" id="ARBA00022705"/>
    </source>
</evidence>
<reference evidence="6" key="1">
    <citation type="submission" date="2022-10" db="EMBL/GenBank/DDBJ databases">
        <title>Culturing micro-colonial fungi from biological soil crusts in the Mojave desert and describing Neophaeococcomyces mojavensis, and introducing the new genera and species Taxawa tesnikishii.</title>
        <authorList>
            <person name="Kurbessoian T."/>
            <person name="Stajich J.E."/>
        </authorList>
    </citation>
    <scope>NUCLEOTIDE SEQUENCE</scope>
    <source>
        <strain evidence="6">TK_35</strain>
    </source>
</reference>
<feature type="compositionally biased region" description="Polar residues" evidence="5">
    <location>
        <begin position="272"/>
        <end position="286"/>
    </location>
</feature>
<keyword evidence="7" id="KW-1185">Reference proteome</keyword>
<dbReference type="PANTHER" id="PTHR17598">
    <property type="entry name" value="DNA POLYMERASE DELTA SUBUNIT 3"/>
    <property type="match status" value="1"/>
</dbReference>
<feature type="compositionally biased region" description="Low complexity" evidence="5">
    <location>
        <begin position="514"/>
        <end position="545"/>
    </location>
</feature>
<protein>
    <recommendedName>
        <fullName evidence="2">DNA polymerase delta subunit 3</fullName>
    </recommendedName>
</protein>
<name>A0AA38YDP1_9EURO</name>
<dbReference type="GO" id="GO:0003887">
    <property type="term" value="F:DNA-directed DNA polymerase activity"/>
    <property type="evidence" value="ECO:0007669"/>
    <property type="project" value="TreeGrafter"/>
</dbReference>
<dbReference type="AlphaFoldDB" id="A0AA38YDP1"/>
<evidence type="ECO:0000256" key="1">
    <source>
        <dbReference type="ARBA" id="ARBA00004123"/>
    </source>
</evidence>
<proteinExistence type="predicted"/>
<evidence type="ECO:0000256" key="4">
    <source>
        <dbReference type="ARBA" id="ARBA00023242"/>
    </source>
</evidence>
<evidence type="ECO:0000256" key="2">
    <source>
        <dbReference type="ARBA" id="ARBA00017589"/>
    </source>
</evidence>
<feature type="compositionally biased region" description="Low complexity" evidence="5">
    <location>
        <begin position="304"/>
        <end position="315"/>
    </location>
</feature>
<comment type="caution">
    <text evidence="6">The sequence shown here is derived from an EMBL/GenBank/DDBJ whole genome shotgun (WGS) entry which is preliminary data.</text>
</comment>
<feature type="compositionally biased region" description="Polar residues" evidence="5">
    <location>
        <begin position="109"/>
        <end position="118"/>
    </location>
</feature>
<sequence>MSSDFKKYLATEVLSEQRTVSYRNVSRALKVHVNAAKCMLYEFYGFQNEKKPGSVYATYLLSGVKKRQQSPLKANGALDGDHKQEQQRQEQEFEDEPIPSSPPPFTSSMLEPSQQSDKQPTEEGEEREQSPQVRVRTITLVREESLKGGFLDPMDLLRSSAHERRKMERFLALTIDLTRIEIKEQYETISSIHLYSLSPARIQDLVSLTDVGRGLFTDVFAKEDPLEHGKRYGIIQNPEVRRRKGKRPIISQGPAPKFQPVREDAKNPPPRTSAQSSTRQKQQPSKNAAEDTPEEASRPGSRDSTSTTNTPSNNKQPPPSLKRGGSSDLFKAFAKQGNQKPKTSSLAKQDPDTVMKDDDDDDEGESEDEALFLDTGKRTTKKRDSDVKKEREDKAAKLRKMMDSDDEEEAEPGVVPANAENENATGTDAVKDEGDEEEVAWSDSDTEKQNKKEASTEKDGDQANSTTATAGSEPKRRRGKRKVTKKRTVKDEDGYLVTKEEVGWESYSEEEPEPAVAPVKKVAPPKSTTTSSFGSNKSQHQSAGSQKGGAGGGGGAKSAPKKGGNIMSFFGKKNA</sequence>
<feature type="compositionally biased region" description="Basic and acidic residues" evidence="5">
    <location>
        <begin position="445"/>
        <end position="461"/>
    </location>
</feature>
<dbReference type="Proteomes" id="UP001172681">
    <property type="component" value="Unassembled WGS sequence"/>
</dbReference>
<keyword evidence="3" id="KW-0235">DNA replication</keyword>
<dbReference type="GO" id="GO:0006297">
    <property type="term" value="P:nucleotide-excision repair, DNA gap filling"/>
    <property type="evidence" value="ECO:0007669"/>
    <property type="project" value="TreeGrafter"/>
</dbReference>
<dbReference type="EMBL" id="JAPDRN010000005">
    <property type="protein sequence ID" value="KAJ9645039.1"/>
    <property type="molecule type" value="Genomic_DNA"/>
</dbReference>
<dbReference type="GO" id="GO:0006271">
    <property type="term" value="P:DNA strand elongation involved in DNA replication"/>
    <property type="evidence" value="ECO:0007669"/>
    <property type="project" value="TreeGrafter"/>
</dbReference>
<comment type="subcellular location">
    <subcellularLocation>
        <location evidence="1">Nucleus</location>
    </subcellularLocation>
</comment>
<dbReference type="GO" id="GO:1904161">
    <property type="term" value="P:DNA synthesis involved in UV-damage excision repair"/>
    <property type="evidence" value="ECO:0007669"/>
    <property type="project" value="TreeGrafter"/>
</dbReference>
<feature type="region of interest" description="Disordered" evidence="5">
    <location>
        <begin position="235"/>
        <end position="575"/>
    </location>
</feature>
<evidence type="ECO:0000313" key="7">
    <source>
        <dbReference type="Proteomes" id="UP001172681"/>
    </source>
</evidence>
<dbReference type="Pfam" id="PF09507">
    <property type="entry name" value="CDC27"/>
    <property type="match status" value="2"/>
</dbReference>
<feature type="compositionally biased region" description="Polar residues" evidence="5">
    <location>
        <begin position="336"/>
        <end position="347"/>
    </location>
</feature>
<dbReference type="InterPro" id="IPR019038">
    <property type="entry name" value="POLD3"/>
</dbReference>
<feature type="compositionally biased region" description="Basic residues" evidence="5">
    <location>
        <begin position="475"/>
        <end position="488"/>
    </location>
</feature>
<dbReference type="PANTHER" id="PTHR17598:SF13">
    <property type="entry name" value="DNA POLYMERASE DELTA SUBUNIT 3"/>
    <property type="match status" value="1"/>
</dbReference>
<feature type="compositionally biased region" description="Basic and acidic residues" evidence="5">
    <location>
        <begin position="489"/>
        <end position="502"/>
    </location>
</feature>
<feature type="region of interest" description="Disordered" evidence="5">
    <location>
        <begin position="70"/>
        <end position="134"/>
    </location>
</feature>
<evidence type="ECO:0000256" key="5">
    <source>
        <dbReference type="SAM" id="MobiDB-lite"/>
    </source>
</evidence>
<feature type="compositionally biased region" description="Basic and acidic residues" evidence="5">
    <location>
        <begin position="382"/>
        <end position="403"/>
    </location>
</feature>
<feature type="compositionally biased region" description="Gly residues" evidence="5">
    <location>
        <begin position="546"/>
        <end position="556"/>
    </location>
</feature>
<dbReference type="GO" id="GO:0043625">
    <property type="term" value="C:delta DNA polymerase complex"/>
    <property type="evidence" value="ECO:0007669"/>
    <property type="project" value="InterPro"/>
</dbReference>
<feature type="compositionally biased region" description="Basic and acidic residues" evidence="5">
    <location>
        <begin position="79"/>
        <end position="91"/>
    </location>
</feature>
<accession>A0AA38YDP1</accession>
<evidence type="ECO:0000313" key="6">
    <source>
        <dbReference type="EMBL" id="KAJ9645039.1"/>
    </source>
</evidence>
<keyword evidence="4" id="KW-0539">Nucleus</keyword>
<feature type="compositionally biased region" description="Acidic residues" evidence="5">
    <location>
        <begin position="357"/>
        <end position="371"/>
    </location>
</feature>
<organism evidence="6 7">
    <name type="scientific">Knufia peltigerae</name>
    <dbReference type="NCBI Taxonomy" id="1002370"/>
    <lineage>
        <taxon>Eukaryota</taxon>
        <taxon>Fungi</taxon>
        <taxon>Dikarya</taxon>
        <taxon>Ascomycota</taxon>
        <taxon>Pezizomycotina</taxon>
        <taxon>Eurotiomycetes</taxon>
        <taxon>Chaetothyriomycetidae</taxon>
        <taxon>Chaetothyriales</taxon>
        <taxon>Trichomeriaceae</taxon>
        <taxon>Knufia</taxon>
    </lineage>
</organism>
<gene>
    <name evidence="6" type="primary">cdc27</name>
    <name evidence="6" type="ORF">H2204_001501</name>
</gene>
<dbReference type="Gene3D" id="3.90.1030.20">
    <property type="entry name" value="DNA polymerase delta, p66 (Cdc27) subunit, wHTH domain"/>
    <property type="match status" value="1"/>
</dbReference>
<dbReference type="InterPro" id="IPR041913">
    <property type="entry name" value="POLD3_sf"/>
</dbReference>